<evidence type="ECO:0000259" key="2">
    <source>
        <dbReference type="Pfam" id="PF02302"/>
    </source>
</evidence>
<dbReference type="GO" id="GO:0009401">
    <property type="term" value="P:phosphoenolpyruvate-dependent sugar phosphotransferase system"/>
    <property type="evidence" value="ECO:0007669"/>
    <property type="project" value="InterPro"/>
</dbReference>
<dbReference type="Pfam" id="PF02302">
    <property type="entry name" value="PTS_IIB"/>
    <property type="match status" value="1"/>
</dbReference>
<reference evidence="3 4" key="1">
    <citation type="submission" date="2018-08" db="EMBL/GenBank/DDBJ databases">
        <title>A genome reference for cultivated species of the human gut microbiota.</title>
        <authorList>
            <person name="Zou Y."/>
            <person name="Xue W."/>
            <person name="Luo G."/>
        </authorList>
    </citation>
    <scope>NUCLEOTIDE SEQUENCE [LARGE SCALE GENOMIC DNA]</scope>
    <source>
        <strain evidence="3 4">AF19-21</strain>
    </source>
</reference>
<feature type="domain" description="Phosphotransferase system EIIB component type 2/3" evidence="2">
    <location>
        <begin position="7"/>
        <end position="65"/>
    </location>
</feature>
<name>A0A3E2WQW3_9FIRM</name>
<keyword evidence="1" id="KW-0808">Transferase</keyword>
<dbReference type="EMBL" id="QVIA01000016">
    <property type="protein sequence ID" value="RGC29551.1"/>
    <property type="molecule type" value="Genomic_DNA"/>
</dbReference>
<dbReference type="InterPro" id="IPR036095">
    <property type="entry name" value="PTS_EIIB-like_sf"/>
</dbReference>
<protein>
    <recommendedName>
        <fullName evidence="2">Phosphotransferase system EIIB component type 2/3 domain-containing protein</fullName>
    </recommendedName>
</protein>
<dbReference type="AlphaFoldDB" id="A0A3E2WQW3"/>
<dbReference type="Gene3D" id="3.40.50.2300">
    <property type="match status" value="1"/>
</dbReference>
<dbReference type="InterPro" id="IPR003501">
    <property type="entry name" value="PTS_EIIB_2/3"/>
</dbReference>
<dbReference type="SUPFAM" id="SSF52794">
    <property type="entry name" value="PTS system IIB component-like"/>
    <property type="match status" value="1"/>
</dbReference>
<dbReference type="Proteomes" id="UP000261111">
    <property type="component" value="Unassembled WGS sequence"/>
</dbReference>
<accession>A0A3E2WQW3</accession>
<proteinExistence type="predicted"/>
<organism evidence="3 4">
    <name type="scientific">Hungatella hathewayi</name>
    <dbReference type="NCBI Taxonomy" id="154046"/>
    <lineage>
        <taxon>Bacteria</taxon>
        <taxon>Bacillati</taxon>
        <taxon>Bacillota</taxon>
        <taxon>Clostridia</taxon>
        <taxon>Lachnospirales</taxon>
        <taxon>Lachnospiraceae</taxon>
        <taxon>Hungatella</taxon>
    </lineage>
</organism>
<evidence type="ECO:0000313" key="4">
    <source>
        <dbReference type="Proteomes" id="UP000261111"/>
    </source>
</evidence>
<sequence length="105" mass="11745">MMKRTLKIIIACGSGCCTSTLCKNIISELAQSEKIPAEVSTCSSMELPAMSQNYDVQFTTMPYKFPEGTRYCLNVFPLVTGMNAEKCTEQIRVILREAYQNEGED</sequence>
<comment type="caution">
    <text evidence="3">The sequence shown here is derived from an EMBL/GenBank/DDBJ whole genome shotgun (WGS) entry which is preliminary data.</text>
</comment>
<evidence type="ECO:0000256" key="1">
    <source>
        <dbReference type="ARBA" id="ARBA00022679"/>
    </source>
</evidence>
<dbReference type="GO" id="GO:0008982">
    <property type="term" value="F:protein-N(PI)-phosphohistidine-sugar phosphotransferase activity"/>
    <property type="evidence" value="ECO:0007669"/>
    <property type="project" value="InterPro"/>
</dbReference>
<gene>
    <name evidence="3" type="ORF">DWX41_14645</name>
</gene>
<evidence type="ECO:0000313" key="3">
    <source>
        <dbReference type="EMBL" id="RGC29551.1"/>
    </source>
</evidence>